<dbReference type="Proteomes" id="UP000001357">
    <property type="component" value="Unassembled WGS sequence"/>
</dbReference>
<dbReference type="GO" id="GO:0031209">
    <property type="term" value="C:SCAR complex"/>
    <property type="evidence" value="ECO:0000318"/>
    <property type="project" value="GO_Central"/>
</dbReference>
<evidence type="ECO:0000313" key="3">
    <source>
        <dbReference type="EMBL" id="EDQ86277.1"/>
    </source>
</evidence>
<dbReference type="GeneID" id="5894238"/>
<protein>
    <recommendedName>
        <fullName evidence="5">WASP family protein member</fullName>
    </recommendedName>
</protein>
<dbReference type="GO" id="GO:0003779">
    <property type="term" value="F:actin binding"/>
    <property type="evidence" value="ECO:0007669"/>
    <property type="project" value="UniProtKB-KW"/>
</dbReference>
<feature type="compositionally biased region" description="Acidic residues" evidence="2">
    <location>
        <begin position="490"/>
        <end position="508"/>
    </location>
</feature>
<feature type="compositionally biased region" description="Low complexity" evidence="2">
    <location>
        <begin position="211"/>
        <end position="237"/>
    </location>
</feature>
<feature type="compositionally biased region" description="Pro residues" evidence="2">
    <location>
        <begin position="240"/>
        <end position="327"/>
    </location>
</feature>
<feature type="compositionally biased region" description="Basic residues" evidence="2">
    <location>
        <begin position="168"/>
        <end position="178"/>
    </location>
</feature>
<dbReference type="eggNOG" id="KOG1830">
    <property type="taxonomic scope" value="Eukaryota"/>
</dbReference>
<dbReference type="RefSeq" id="XP_001748947.1">
    <property type="nucleotide sequence ID" value="XM_001748895.1"/>
</dbReference>
<feature type="region of interest" description="Disordered" evidence="2">
    <location>
        <begin position="486"/>
        <end position="508"/>
    </location>
</feature>
<dbReference type="PRINTS" id="PR01217">
    <property type="entry name" value="PRICHEXTENSN"/>
</dbReference>
<dbReference type="AlphaFoldDB" id="A9V854"/>
<dbReference type="FunCoup" id="A9V854">
    <property type="interactions" value="967"/>
</dbReference>
<dbReference type="KEGG" id="mbr:MONBRDRAFT_38487"/>
<dbReference type="PANTHER" id="PTHR12902:SF1">
    <property type="entry name" value="WISKOTT-ALDRICH SYNDROME PROTEIN FAMILY MEMBER"/>
    <property type="match status" value="1"/>
</dbReference>
<gene>
    <name evidence="3" type="ORF">MONBRDRAFT_38487</name>
</gene>
<evidence type="ECO:0000313" key="4">
    <source>
        <dbReference type="Proteomes" id="UP000001357"/>
    </source>
</evidence>
<evidence type="ECO:0008006" key="5">
    <source>
        <dbReference type="Google" id="ProtNLM"/>
    </source>
</evidence>
<dbReference type="GO" id="GO:0071933">
    <property type="term" value="F:Arp2/3 complex binding"/>
    <property type="evidence" value="ECO:0000318"/>
    <property type="project" value="GO_Central"/>
</dbReference>
<comment type="similarity">
    <text evidence="1">Belongs to the SCAR/WAVE family.</text>
</comment>
<evidence type="ECO:0000256" key="1">
    <source>
        <dbReference type="ARBA" id="ARBA00006993"/>
    </source>
</evidence>
<sequence length="508" mass="53638">MPIVQRTVEPVHLCREPLPPRCKNELQQVAVNALAGILRQLGDVARHAEEIFGDLVDIASNIAERTADVENRLTVARQSVATIQVPTKFDVAELMSGESYQRSHPFDQRLISTMAKPGSLVDKYRTCDPPPDLNKLNPYRDDNLYTDPGFFLRLWVEQMRLETEEQKKKRKRRKKKQARSQQTTSRRQVARVAKKEYSAMGSEFNDDQRALKQQQIQQEQQQLRQQQLERQAQSQGQDMGPPPTNAPAPAKPAGAPPPPPQKPAGAPPPPPSKPGAAPPPPPGGNIPPPPPTDAPANIPPPPPMGATPPPPPPPGAGGAPPPPPPNTAKPVLVLEGMEDDDATETDMPAPVMPPPMSAPAPPPPPGSGAPAPPPAPPMGAPPTGAPPPPGPAPPPMANIPAPPGAPPPPSMAPSGAPPPPGPPAPPPAPESLAKAVGGAGGHGNALLDAIMNKRLNKVDHQEVQKARHASAGGSDVAAILARRIAVYGSDSEDDGSDDEDWSDDEEWD</sequence>
<feature type="region of interest" description="Disordered" evidence="2">
    <location>
        <begin position="206"/>
        <end position="444"/>
    </location>
</feature>
<reference evidence="3 4" key="1">
    <citation type="journal article" date="2008" name="Nature">
        <title>The genome of the choanoflagellate Monosiga brevicollis and the origin of metazoans.</title>
        <authorList>
            <consortium name="JGI Sequencing"/>
            <person name="King N."/>
            <person name="Westbrook M.J."/>
            <person name="Young S.L."/>
            <person name="Kuo A."/>
            <person name="Abedin M."/>
            <person name="Chapman J."/>
            <person name="Fairclough S."/>
            <person name="Hellsten U."/>
            <person name="Isogai Y."/>
            <person name="Letunic I."/>
            <person name="Marr M."/>
            <person name="Pincus D."/>
            <person name="Putnam N."/>
            <person name="Rokas A."/>
            <person name="Wright K.J."/>
            <person name="Zuzow R."/>
            <person name="Dirks W."/>
            <person name="Good M."/>
            <person name="Goodstein D."/>
            <person name="Lemons D."/>
            <person name="Li W."/>
            <person name="Lyons J.B."/>
            <person name="Morris A."/>
            <person name="Nichols S."/>
            <person name="Richter D.J."/>
            <person name="Salamov A."/>
            <person name="Bork P."/>
            <person name="Lim W.A."/>
            <person name="Manning G."/>
            <person name="Miller W.T."/>
            <person name="McGinnis W."/>
            <person name="Shapiro H."/>
            <person name="Tjian R."/>
            <person name="Grigoriev I.V."/>
            <person name="Rokhsar D."/>
        </authorList>
    </citation>
    <scope>NUCLEOTIDE SEQUENCE [LARGE SCALE GENOMIC DNA]</scope>
    <source>
        <strain evidence="4">MX1 / ATCC 50154</strain>
    </source>
</reference>
<keyword evidence="4" id="KW-1185">Reference proteome</keyword>
<dbReference type="OMA" id="WGEQESN"/>
<feature type="compositionally biased region" description="Pro residues" evidence="2">
    <location>
        <begin position="350"/>
        <end position="429"/>
    </location>
</feature>
<organism evidence="3 4">
    <name type="scientific">Monosiga brevicollis</name>
    <name type="common">Choanoflagellate</name>
    <dbReference type="NCBI Taxonomy" id="81824"/>
    <lineage>
        <taxon>Eukaryota</taxon>
        <taxon>Choanoflagellata</taxon>
        <taxon>Craspedida</taxon>
        <taxon>Salpingoecidae</taxon>
        <taxon>Monosiga</taxon>
    </lineage>
</organism>
<dbReference type="Gene3D" id="1.20.5.340">
    <property type="match status" value="1"/>
</dbReference>
<dbReference type="GO" id="GO:2000601">
    <property type="term" value="P:positive regulation of Arp2/3 complex-mediated actin nucleation"/>
    <property type="evidence" value="ECO:0000318"/>
    <property type="project" value="GO_Central"/>
</dbReference>
<feature type="compositionally biased region" description="Low complexity" evidence="2">
    <location>
        <begin position="179"/>
        <end position="191"/>
    </location>
</feature>
<dbReference type="GO" id="GO:0030036">
    <property type="term" value="P:actin cytoskeleton organization"/>
    <property type="evidence" value="ECO:0000318"/>
    <property type="project" value="GO_Central"/>
</dbReference>
<dbReference type="GO" id="GO:0034237">
    <property type="term" value="F:protein kinase A regulatory subunit binding"/>
    <property type="evidence" value="ECO:0000318"/>
    <property type="project" value="GO_Central"/>
</dbReference>
<feature type="region of interest" description="Disordered" evidence="2">
    <location>
        <begin position="166"/>
        <end position="194"/>
    </location>
</feature>
<dbReference type="Gene3D" id="6.10.280.150">
    <property type="match status" value="2"/>
</dbReference>
<proteinExistence type="inferred from homology"/>
<evidence type="ECO:0000256" key="2">
    <source>
        <dbReference type="SAM" id="MobiDB-lite"/>
    </source>
</evidence>
<dbReference type="STRING" id="81824.A9V854"/>
<dbReference type="GO" id="GO:0005856">
    <property type="term" value="C:cytoskeleton"/>
    <property type="evidence" value="ECO:0007669"/>
    <property type="project" value="UniProtKB-SubCell"/>
</dbReference>
<dbReference type="PANTHER" id="PTHR12902">
    <property type="entry name" value="WASP-1"/>
    <property type="match status" value="1"/>
</dbReference>
<dbReference type="InParanoid" id="A9V854"/>
<name>A9V854_MONBE</name>
<dbReference type="EMBL" id="CH991567">
    <property type="protein sequence ID" value="EDQ86277.1"/>
    <property type="molecule type" value="Genomic_DNA"/>
</dbReference>
<dbReference type="InterPro" id="IPR028288">
    <property type="entry name" value="SCAR/WAVE_fam"/>
</dbReference>
<accession>A9V854</accession>